<dbReference type="PANTHER" id="PTHR30028:SF0">
    <property type="entry name" value="PROTEIN ALUMINUM SENSITIVE 3"/>
    <property type="match status" value="1"/>
</dbReference>
<dbReference type="PANTHER" id="PTHR30028">
    <property type="entry name" value="UPF0014 INNER MEMBRANE PROTEIN YBBM-RELATED"/>
    <property type="match status" value="1"/>
</dbReference>
<comment type="subcellular location">
    <subcellularLocation>
        <location evidence="1">Membrane</location>
        <topology evidence="1">Multi-pass membrane protein</topology>
    </subcellularLocation>
</comment>
<comment type="caution">
    <text evidence="7">The sequence shown here is derived from an EMBL/GenBank/DDBJ whole genome shotgun (WGS) entry which is preliminary data.</text>
</comment>
<keyword evidence="3 6" id="KW-0812">Transmembrane</keyword>
<evidence type="ECO:0000256" key="4">
    <source>
        <dbReference type="ARBA" id="ARBA00022989"/>
    </source>
</evidence>
<dbReference type="Proteomes" id="UP001595752">
    <property type="component" value="Unassembled WGS sequence"/>
</dbReference>
<name>A0ABV8B2S6_9BACI</name>
<protein>
    <submittedName>
        <fullName evidence="7">ABC transporter permease</fullName>
    </submittedName>
</protein>
<evidence type="ECO:0000256" key="1">
    <source>
        <dbReference type="ARBA" id="ARBA00004141"/>
    </source>
</evidence>
<comment type="similarity">
    <text evidence="2">Belongs to the UPF0014 family.</text>
</comment>
<reference evidence="8" key="1">
    <citation type="journal article" date="2019" name="Int. J. Syst. Evol. Microbiol.">
        <title>The Global Catalogue of Microorganisms (GCM) 10K type strain sequencing project: providing services to taxonomists for standard genome sequencing and annotation.</title>
        <authorList>
            <consortium name="The Broad Institute Genomics Platform"/>
            <consortium name="The Broad Institute Genome Sequencing Center for Infectious Disease"/>
            <person name="Wu L."/>
            <person name="Ma J."/>
        </authorList>
    </citation>
    <scope>NUCLEOTIDE SEQUENCE [LARGE SCALE GENOMIC DNA]</scope>
    <source>
        <strain evidence="8">CCUG 61889</strain>
    </source>
</reference>
<feature type="transmembrane region" description="Helical" evidence="6">
    <location>
        <begin position="83"/>
        <end position="108"/>
    </location>
</feature>
<evidence type="ECO:0000256" key="3">
    <source>
        <dbReference type="ARBA" id="ARBA00022692"/>
    </source>
</evidence>
<evidence type="ECO:0000256" key="2">
    <source>
        <dbReference type="ARBA" id="ARBA00005268"/>
    </source>
</evidence>
<feature type="transmembrane region" description="Helical" evidence="6">
    <location>
        <begin position="41"/>
        <end position="71"/>
    </location>
</feature>
<evidence type="ECO:0000256" key="6">
    <source>
        <dbReference type="SAM" id="Phobius"/>
    </source>
</evidence>
<dbReference type="EMBL" id="JBHRZT010000044">
    <property type="protein sequence ID" value="MFC3883972.1"/>
    <property type="molecule type" value="Genomic_DNA"/>
</dbReference>
<keyword evidence="4 6" id="KW-1133">Transmembrane helix</keyword>
<feature type="transmembrane region" description="Helical" evidence="6">
    <location>
        <begin position="193"/>
        <end position="217"/>
    </location>
</feature>
<keyword evidence="8" id="KW-1185">Reference proteome</keyword>
<evidence type="ECO:0000313" key="8">
    <source>
        <dbReference type="Proteomes" id="UP001595752"/>
    </source>
</evidence>
<dbReference type="InterPro" id="IPR005226">
    <property type="entry name" value="UPF0014_fam"/>
</dbReference>
<gene>
    <name evidence="7" type="ORF">ACFOU2_10925</name>
</gene>
<dbReference type="Pfam" id="PF03649">
    <property type="entry name" value="UPF0014"/>
    <property type="match status" value="2"/>
</dbReference>
<evidence type="ECO:0000313" key="7">
    <source>
        <dbReference type="EMBL" id="MFC3883972.1"/>
    </source>
</evidence>
<feature type="transmembrane region" description="Helical" evidence="6">
    <location>
        <begin position="114"/>
        <end position="134"/>
    </location>
</feature>
<evidence type="ECO:0000256" key="5">
    <source>
        <dbReference type="ARBA" id="ARBA00023136"/>
    </source>
</evidence>
<proteinExistence type="inferred from homology"/>
<organism evidence="7 8">
    <name type="scientific">Bacillus songklensis</name>
    <dbReference type="NCBI Taxonomy" id="1069116"/>
    <lineage>
        <taxon>Bacteria</taxon>
        <taxon>Bacillati</taxon>
        <taxon>Bacillota</taxon>
        <taxon>Bacilli</taxon>
        <taxon>Bacillales</taxon>
        <taxon>Bacillaceae</taxon>
        <taxon>Bacillus</taxon>
    </lineage>
</organism>
<accession>A0ABV8B2S6</accession>
<sequence>MALLLILLLIFVPILISYYQKLGLGKDIFFSSIRGFVQLLLLGVFVSYLFSFKNLFAVFGYILAMIVIASVNSSRRGIERRRSFLVVFISIFTTVSFFIGIWLLFSIVPLKAQYLIPIGGMFIGSAMVASAVVLETMKKESGSLQENELKKNAAKVAMIPTIDSLKTVGLVQIPGTMTGMILAGGDPFESVKYQIFIIFSLMVVSAISSILTCSLNYKWVIKREQSTTARSKEGILT</sequence>
<keyword evidence="5 6" id="KW-0472">Membrane</keyword>